<dbReference type="EMBL" id="RHHM01000016">
    <property type="protein sequence ID" value="RQM36912.1"/>
    <property type="molecule type" value="Genomic_DNA"/>
</dbReference>
<evidence type="ECO:0008006" key="5">
    <source>
        <dbReference type="Google" id="ProtNLM"/>
    </source>
</evidence>
<proteinExistence type="predicted"/>
<feature type="chain" id="PRO_5018236898" description="Type VI secretion system-associated protein" evidence="2">
    <location>
        <begin position="20"/>
        <end position="350"/>
    </location>
</feature>
<keyword evidence="2" id="KW-0732">Signal</keyword>
<organism evidence="3 4">
    <name type="scientific">Erwinia psidii</name>
    <dbReference type="NCBI Taxonomy" id="69224"/>
    <lineage>
        <taxon>Bacteria</taxon>
        <taxon>Pseudomonadati</taxon>
        <taxon>Pseudomonadota</taxon>
        <taxon>Gammaproteobacteria</taxon>
        <taxon>Enterobacterales</taxon>
        <taxon>Erwiniaceae</taxon>
        <taxon>Erwinia</taxon>
    </lineage>
</organism>
<evidence type="ECO:0000256" key="2">
    <source>
        <dbReference type="SAM" id="SignalP"/>
    </source>
</evidence>
<dbReference type="Proteomes" id="UP000279457">
    <property type="component" value="Unassembled WGS sequence"/>
</dbReference>
<comment type="caution">
    <text evidence="3">The sequence shown here is derived from an EMBL/GenBank/DDBJ whole genome shotgun (WGS) entry which is preliminary data.</text>
</comment>
<evidence type="ECO:0000313" key="4">
    <source>
        <dbReference type="Proteomes" id="UP000279457"/>
    </source>
</evidence>
<gene>
    <name evidence="3" type="ORF">EB241_18315</name>
</gene>
<dbReference type="AlphaFoldDB" id="A0A3N6TNV9"/>
<dbReference type="RefSeq" id="WP_124234446.1">
    <property type="nucleotide sequence ID" value="NZ_RHHM01000016.1"/>
</dbReference>
<reference evidence="3 4" key="1">
    <citation type="submission" date="2018-10" db="EMBL/GenBank/DDBJ databases">
        <title>Draft genome sequence for the type isolate of Erwinia psidii, agent causal of bacterial blight in guava (Psidium guajava) and wilt and die-back of Eucalyptus spp.</title>
        <authorList>
            <person name="Hermenegildo P.S."/>
            <person name="Santos S.A."/>
            <person name="Guimaraes L.M.S."/>
            <person name="Vidigal P.M.P."/>
            <person name="Pereira I.C."/>
            <person name="Badel J.L."/>
            <person name="Alfenas-Zerbini P."/>
            <person name="Ferreira M.A.S.V."/>
            <person name="Alfenas A.C."/>
        </authorList>
    </citation>
    <scope>NUCLEOTIDE SEQUENCE [LARGE SCALE GENOMIC DNA]</scope>
    <source>
        <strain evidence="3 4">IBSBF 435</strain>
    </source>
</reference>
<feature type="region of interest" description="Disordered" evidence="1">
    <location>
        <begin position="128"/>
        <end position="150"/>
    </location>
</feature>
<evidence type="ECO:0000256" key="1">
    <source>
        <dbReference type="SAM" id="MobiDB-lite"/>
    </source>
</evidence>
<protein>
    <recommendedName>
        <fullName evidence="5">Type VI secretion system-associated protein</fullName>
    </recommendedName>
</protein>
<dbReference type="OrthoDB" id="6515265at2"/>
<evidence type="ECO:0000313" key="3">
    <source>
        <dbReference type="EMBL" id="RQM36912.1"/>
    </source>
</evidence>
<sequence length="350" mass="37623">MKYWLSGALSLLVASSAWAQDYRVVSSPSLKLDIWIDNIKNNSPASWCGPELPLRIVATGNKNPAVLKNFLPRVGSVLEKQCKTLNVIRWQMNDSSGNSLAQGSAGKAQAWAVKVEPVAAPVSQATQMPTGGATTGNGVGQPPAASASGVPTQAAPVVKPEDLSPPADTTPWTQFSLMDGCHFRTWWYNSDQTRALFVPAKGGVTCGSDGWLTGESQITRMGKDTSKNLSVVFMEGFPVSGLSSKATGAEVQITTVNNQRMVLADEKSPQSWMVVPYAPQLNGWQANGTVVVQISQQEASDESVLKARLDEVRKVWSPYLLDKDSLSIRLVEALHPQLKDPAAGSFRTLN</sequence>
<accession>A0A3N6TNV9</accession>
<feature type="signal peptide" evidence="2">
    <location>
        <begin position="1"/>
        <end position="19"/>
    </location>
</feature>
<name>A0A3N6TNV9_9GAMM</name>
<keyword evidence="4" id="KW-1185">Reference proteome</keyword>